<proteinExistence type="predicted"/>
<reference evidence="1 2" key="2">
    <citation type="journal article" date="2022" name="Mol. Ecol. Resour.">
        <title>The genomes of chicory, endive, great burdock and yacon provide insights into Asteraceae paleo-polyploidization history and plant inulin production.</title>
        <authorList>
            <person name="Fan W."/>
            <person name="Wang S."/>
            <person name="Wang H."/>
            <person name="Wang A."/>
            <person name="Jiang F."/>
            <person name="Liu H."/>
            <person name="Zhao H."/>
            <person name="Xu D."/>
            <person name="Zhang Y."/>
        </authorList>
    </citation>
    <scope>NUCLEOTIDE SEQUENCE [LARGE SCALE GENOMIC DNA]</scope>
    <source>
        <strain evidence="2">cv. Yunnan</strain>
        <tissue evidence="1">Leaves</tissue>
    </source>
</reference>
<comment type="caution">
    <text evidence="1">The sequence shown here is derived from an EMBL/GenBank/DDBJ whole genome shotgun (WGS) entry which is preliminary data.</text>
</comment>
<dbReference type="Proteomes" id="UP001056120">
    <property type="component" value="Linkage Group LG12"/>
</dbReference>
<keyword evidence="2" id="KW-1185">Reference proteome</keyword>
<reference evidence="2" key="1">
    <citation type="journal article" date="2022" name="Mol. Ecol. Resour.">
        <title>The genomes of chicory, endive, great burdock and yacon provide insights into Asteraceae palaeo-polyploidization history and plant inulin production.</title>
        <authorList>
            <person name="Fan W."/>
            <person name="Wang S."/>
            <person name="Wang H."/>
            <person name="Wang A."/>
            <person name="Jiang F."/>
            <person name="Liu H."/>
            <person name="Zhao H."/>
            <person name="Xu D."/>
            <person name="Zhang Y."/>
        </authorList>
    </citation>
    <scope>NUCLEOTIDE SEQUENCE [LARGE SCALE GENOMIC DNA]</scope>
    <source>
        <strain evidence="2">cv. Yunnan</strain>
    </source>
</reference>
<sequence>MKGMCLGFQVVEHNWLELHWTLIVVCEAFSTYPRTYDLIHANRLFSLYKDKRACRCSYEDILIEMDRILRPEGTSIIRGSESEVMKVKIIISGMKWNTKMVDSEDGPLLIMFSLELLHMVLSSS</sequence>
<protein>
    <submittedName>
        <fullName evidence="1">Uncharacterized protein</fullName>
    </submittedName>
</protein>
<accession>A0ACB9HNT8</accession>
<name>A0ACB9HNT8_9ASTR</name>
<evidence type="ECO:0000313" key="2">
    <source>
        <dbReference type="Proteomes" id="UP001056120"/>
    </source>
</evidence>
<evidence type="ECO:0000313" key="1">
    <source>
        <dbReference type="EMBL" id="KAI3796983.1"/>
    </source>
</evidence>
<gene>
    <name evidence="1" type="ORF">L1987_39670</name>
</gene>
<organism evidence="1 2">
    <name type="scientific">Smallanthus sonchifolius</name>
    <dbReference type="NCBI Taxonomy" id="185202"/>
    <lineage>
        <taxon>Eukaryota</taxon>
        <taxon>Viridiplantae</taxon>
        <taxon>Streptophyta</taxon>
        <taxon>Embryophyta</taxon>
        <taxon>Tracheophyta</taxon>
        <taxon>Spermatophyta</taxon>
        <taxon>Magnoliopsida</taxon>
        <taxon>eudicotyledons</taxon>
        <taxon>Gunneridae</taxon>
        <taxon>Pentapetalae</taxon>
        <taxon>asterids</taxon>
        <taxon>campanulids</taxon>
        <taxon>Asterales</taxon>
        <taxon>Asteraceae</taxon>
        <taxon>Asteroideae</taxon>
        <taxon>Heliantheae alliance</taxon>
        <taxon>Millerieae</taxon>
        <taxon>Smallanthus</taxon>
    </lineage>
</organism>
<dbReference type="EMBL" id="CM042029">
    <property type="protein sequence ID" value="KAI3796983.1"/>
    <property type="molecule type" value="Genomic_DNA"/>
</dbReference>